<keyword evidence="5 14" id="KW-0235">DNA replication</keyword>
<keyword evidence="17" id="KW-1185">Reference proteome</keyword>
<dbReference type="InterPro" id="IPR004150">
    <property type="entry name" value="NAD_DNA_ligase_OB"/>
</dbReference>
<dbReference type="InterPro" id="IPR010994">
    <property type="entry name" value="RuvA_2-like"/>
</dbReference>
<dbReference type="FunFam" id="2.40.50.140:FF:000012">
    <property type="entry name" value="DNA ligase"/>
    <property type="match status" value="1"/>
</dbReference>
<dbReference type="EMBL" id="BMXA01000001">
    <property type="protein sequence ID" value="GHA00722.1"/>
    <property type="molecule type" value="Genomic_DNA"/>
</dbReference>
<dbReference type="Pfam" id="PF12826">
    <property type="entry name" value="HHH_2"/>
    <property type="match status" value="1"/>
</dbReference>
<comment type="caution">
    <text evidence="16">The sequence shown here is derived from an EMBL/GenBank/DDBJ whole genome shotgun (WGS) entry which is preliminary data.</text>
</comment>
<keyword evidence="8 14" id="KW-0862">Zinc</keyword>
<gene>
    <name evidence="14 16" type="primary">ligA</name>
    <name evidence="16" type="ORF">GCM10008090_07130</name>
</gene>
<dbReference type="AlphaFoldDB" id="A0A918RL55"/>
<dbReference type="InterPro" id="IPR004149">
    <property type="entry name" value="Znf_DNAligase_C4"/>
</dbReference>
<feature type="active site" description="N6-AMP-lysine intermediate" evidence="14">
    <location>
        <position position="120"/>
    </location>
</feature>
<dbReference type="Pfam" id="PF14520">
    <property type="entry name" value="HHH_5"/>
    <property type="match status" value="1"/>
</dbReference>
<dbReference type="FunFam" id="1.10.150.20:FF:000006">
    <property type="entry name" value="DNA ligase"/>
    <property type="match status" value="1"/>
</dbReference>
<dbReference type="GO" id="GO:0003677">
    <property type="term" value="F:DNA binding"/>
    <property type="evidence" value="ECO:0007669"/>
    <property type="project" value="InterPro"/>
</dbReference>
<feature type="binding site" evidence="14">
    <location>
        <position position="177"/>
    </location>
    <ligand>
        <name>NAD(+)</name>
        <dbReference type="ChEBI" id="CHEBI:57540"/>
    </ligand>
</feature>
<dbReference type="NCBIfam" id="NF005932">
    <property type="entry name" value="PRK07956.1"/>
    <property type="match status" value="1"/>
</dbReference>
<dbReference type="Pfam" id="PF03119">
    <property type="entry name" value="DNA_ligase_ZBD"/>
    <property type="match status" value="1"/>
</dbReference>
<dbReference type="PANTHER" id="PTHR23389:SF9">
    <property type="entry name" value="DNA LIGASE"/>
    <property type="match status" value="1"/>
</dbReference>
<dbReference type="InterPro" id="IPR041663">
    <property type="entry name" value="DisA/LigA_HHH"/>
</dbReference>
<dbReference type="EC" id="6.5.1.2" evidence="2 14"/>
<feature type="binding site" evidence="14">
    <location>
        <position position="415"/>
    </location>
    <ligand>
        <name>Zn(2+)</name>
        <dbReference type="ChEBI" id="CHEBI:29105"/>
    </ligand>
</feature>
<dbReference type="PROSITE" id="PS50172">
    <property type="entry name" value="BRCT"/>
    <property type="match status" value="1"/>
</dbReference>
<keyword evidence="11 14" id="KW-0234">DNA repair</keyword>
<feature type="binding site" evidence="14">
    <location>
        <position position="412"/>
    </location>
    <ligand>
        <name>Zn(2+)</name>
        <dbReference type="ChEBI" id="CHEBI:29105"/>
    </ligand>
</feature>
<feature type="binding site" evidence="14">
    <location>
        <position position="436"/>
    </location>
    <ligand>
        <name>Zn(2+)</name>
        <dbReference type="ChEBI" id="CHEBI:29105"/>
    </ligand>
</feature>
<dbReference type="SUPFAM" id="SSF52113">
    <property type="entry name" value="BRCT domain"/>
    <property type="match status" value="1"/>
</dbReference>
<evidence type="ECO:0000256" key="5">
    <source>
        <dbReference type="ARBA" id="ARBA00022705"/>
    </source>
</evidence>
<evidence type="ECO:0000256" key="8">
    <source>
        <dbReference type="ARBA" id="ARBA00022833"/>
    </source>
</evidence>
<dbReference type="Proteomes" id="UP000614811">
    <property type="component" value="Unassembled WGS sequence"/>
</dbReference>
<dbReference type="PIRSF" id="PIRSF001604">
    <property type="entry name" value="LigA"/>
    <property type="match status" value="1"/>
</dbReference>
<comment type="similarity">
    <text evidence="13 14">Belongs to the NAD-dependent DNA ligase family. LigA subfamily.</text>
</comment>
<sequence>MSDLTKAAARHAELVREINHHSRLYYTEDAPQISDHDYDQMMQQLLALELEFPTLQSPESPSQRVGSEPLAEFAQIKHELPMLSLSNGFTDDDIREFDTRLHKEIGLGEATVIEYVAEPKLDGLAVSILYVDGVLEYAATRGDGRVGEDITQNVKTIRSVPLTLPKGAPARLEVRGEVFMRLAGFAELNRVQADNGKKVFVNPRNAAAGSLRQLDSKITADRPLDIFIYSTGVISDSEFAVTHAQTLERLGRLGFPICPLLQVVNDVDGCLEYYHEMGARRPELDYEIDGIVYKVNRLDWQRAAGFIAKAPRWALAHKFPAQEKTTQVNDIDVQVGRTGAITPVARLEPLFVGGVTVSNVTLHNKAEVARLDVRVGDTVIVRRAGDVIPQIVGVNLEARPASAKPYEFPVSCPVCGSDVVTEGDGIIARCSGGLTCGAQVRQGIKHFVSRKAMDIDGMGDKIVDALVEQALVSTVADLYLLSFDQVLALEGFAEKSAQNLLAAIDKSKQTEFARLLYALGIPQVGETTADQLAAHFGTMARLKAAKQEALEALPDIGPVVAKNIVDFFHDPNNLKVISQLQDRGVTYDVVAAPNPDEFAELPLAGEVVVLTGALSAMGRTEAKKRLQALGAKVTGSVSKNTTLVIAGEDAGSKAAKAAELGVRIEGEDYLMRLLA</sequence>
<evidence type="ECO:0000256" key="14">
    <source>
        <dbReference type="HAMAP-Rule" id="MF_01588"/>
    </source>
</evidence>
<dbReference type="Gene3D" id="3.40.50.10190">
    <property type="entry name" value="BRCT domain"/>
    <property type="match status" value="1"/>
</dbReference>
<protein>
    <recommendedName>
        <fullName evidence="3 14">DNA ligase</fullName>
        <ecNumber evidence="2 14">6.5.1.2</ecNumber>
    </recommendedName>
    <alternativeName>
        <fullName evidence="14">Polydeoxyribonucleotide synthase [NAD(+)]</fullName>
    </alternativeName>
</protein>
<dbReference type="GO" id="GO:0005829">
    <property type="term" value="C:cytosol"/>
    <property type="evidence" value="ECO:0007669"/>
    <property type="project" value="TreeGrafter"/>
</dbReference>
<evidence type="ECO:0000256" key="10">
    <source>
        <dbReference type="ARBA" id="ARBA00023027"/>
    </source>
</evidence>
<dbReference type="FunFam" id="1.10.150.20:FF:000007">
    <property type="entry name" value="DNA ligase"/>
    <property type="match status" value="1"/>
</dbReference>
<dbReference type="NCBIfam" id="TIGR00575">
    <property type="entry name" value="dnlj"/>
    <property type="match status" value="1"/>
</dbReference>
<dbReference type="GO" id="GO:0006281">
    <property type="term" value="P:DNA repair"/>
    <property type="evidence" value="ECO:0007669"/>
    <property type="project" value="UniProtKB-KW"/>
</dbReference>
<dbReference type="Pfam" id="PF22745">
    <property type="entry name" value="Nlig-Ia"/>
    <property type="match status" value="1"/>
</dbReference>
<dbReference type="InterPro" id="IPR012340">
    <property type="entry name" value="NA-bd_OB-fold"/>
</dbReference>
<dbReference type="RefSeq" id="WP_189398619.1">
    <property type="nucleotide sequence ID" value="NZ_BMXA01000001.1"/>
</dbReference>
<evidence type="ECO:0000256" key="4">
    <source>
        <dbReference type="ARBA" id="ARBA00022598"/>
    </source>
</evidence>
<dbReference type="InterPro" id="IPR001357">
    <property type="entry name" value="BRCT_dom"/>
</dbReference>
<comment type="caution">
    <text evidence="14">Lacks conserved residue(s) required for the propagation of feature annotation.</text>
</comment>
<dbReference type="SMART" id="SM00292">
    <property type="entry name" value="BRCT"/>
    <property type="match status" value="1"/>
</dbReference>
<feature type="binding site" evidence="14">
    <location>
        <begin position="35"/>
        <end position="39"/>
    </location>
    <ligand>
        <name>NAD(+)</name>
        <dbReference type="ChEBI" id="CHEBI:57540"/>
    </ligand>
</feature>
<comment type="catalytic activity">
    <reaction evidence="12 14">
        <text>NAD(+) + (deoxyribonucleotide)n-3'-hydroxyl + 5'-phospho-(deoxyribonucleotide)m = (deoxyribonucleotide)n+m + AMP + beta-nicotinamide D-nucleotide.</text>
        <dbReference type="EC" id="6.5.1.2"/>
    </reaction>
</comment>
<reference evidence="16" key="2">
    <citation type="submission" date="2020-09" db="EMBL/GenBank/DDBJ databases">
        <authorList>
            <person name="Sun Q."/>
            <person name="Kim S."/>
        </authorList>
    </citation>
    <scope>NUCLEOTIDE SEQUENCE</scope>
    <source>
        <strain evidence="16">KCTC 12711</strain>
    </source>
</reference>
<accession>A0A918RL55</accession>
<dbReference type="InterPro" id="IPR013840">
    <property type="entry name" value="DNAligase_N"/>
</dbReference>
<organism evidence="16 17">
    <name type="scientific">Arenicella chitinivorans</name>
    <dbReference type="NCBI Taxonomy" id="1329800"/>
    <lineage>
        <taxon>Bacteria</taxon>
        <taxon>Pseudomonadati</taxon>
        <taxon>Pseudomonadota</taxon>
        <taxon>Gammaproteobacteria</taxon>
        <taxon>Arenicellales</taxon>
        <taxon>Arenicellaceae</taxon>
        <taxon>Arenicella</taxon>
    </lineage>
</organism>
<dbReference type="Gene3D" id="1.10.150.20">
    <property type="entry name" value="5' to 3' exonuclease, C-terminal subdomain"/>
    <property type="match status" value="2"/>
</dbReference>
<dbReference type="InterPro" id="IPR018239">
    <property type="entry name" value="DNA_ligase_AS"/>
</dbReference>
<evidence type="ECO:0000256" key="13">
    <source>
        <dbReference type="ARBA" id="ARBA00060881"/>
    </source>
</evidence>
<feature type="binding site" evidence="14">
    <location>
        <position position="141"/>
    </location>
    <ligand>
        <name>NAD(+)</name>
        <dbReference type="ChEBI" id="CHEBI:57540"/>
    </ligand>
</feature>
<proteinExistence type="inferred from homology"/>
<dbReference type="Gene3D" id="3.30.470.30">
    <property type="entry name" value="DNA ligase/mRNA capping enzyme"/>
    <property type="match status" value="1"/>
</dbReference>
<dbReference type="SMART" id="SM00278">
    <property type="entry name" value="HhH1"/>
    <property type="match status" value="4"/>
</dbReference>
<dbReference type="GO" id="GO:0003911">
    <property type="term" value="F:DNA ligase (NAD+) activity"/>
    <property type="evidence" value="ECO:0007669"/>
    <property type="project" value="UniProtKB-UniRule"/>
</dbReference>
<keyword evidence="7 14" id="KW-0227">DNA damage</keyword>
<evidence type="ECO:0000256" key="9">
    <source>
        <dbReference type="ARBA" id="ARBA00022842"/>
    </source>
</evidence>
<dbReference type="InterPro" id="IPR013839">
    <property type="entry name" value="DNAligase_adenylation"/>
</dbReference>
<feature type="binding site" evidence="14">
    <location>
        <position position="318"/>
    </location>
    <ligand>
        <name>NAD(+)</name>
        <dbReference type="ChEBI" id="CHEBI:57540"/>
    </ligand>
</feature>
<evidence type="ECO:0000256" key="2">
    <source>
        <dbReference type="ARBA" id="ARBA00012722"/>
    </source>
</evidence>
<evidence type="ECO:0000256" key="1">
    <source>
        <dbReference type="ARBA" id="ARBA00004067"/>
    </source>
</evidence>
<feature type="binding site" evidence="14">
    <location>
        <position position="118"/>
    </location>
    <ligand>
        <name>NAD(+)</name>
        <dbReference type="ChEBI" id="CHEBI:57540"/>
    </ligand>
</feature>
<comment type="function">
    <text evidence="1 14">DNA ligase that catalyzes the formation of phosphodiester linkages between 5'-phosphoryl and 3'-hydroxyl groups in double-stranded DNA using NAD as a coenzyme and as the energy source for the reaction. It is essential for DNA replication and repair of damaged DNA.</text>
</comment>
<evidence type="ECO:0000313" key="16">
    <source>
        <dbReference type="EMBL" id="GHA00722.1"/>
    </source>
</evidence>
<dbReference type="FunFam" id="3.30.470.30:FF:000001">
    <property type="entry name" value="DNA ligase"/>
    <property type="match status" value="1"/>
</dbReference>
<dbReference type="SUPFAM" id="SSF50249">
    <property type="entry name" value="Nucleic acid-binding proteins"/>
    <property type="match status" value="1"/>
</dbReference>
<dbReference type="Gene3D" id="1.10.287.610">
    <property type="entry name" value="Helix hairpin bin"/>
    <property type="match status" value="1"/>
</dbReference>
<feature type="binding site" evidence="14">
    <location>
        <position position="294"/>
    </location>
    <ligand>
        <name>NAD(+)</name>
        <dbReference type="ChEBI" id="CHEBI:57540"/>
    </ligand>
</feature>
<dbReference type="Gene3D" id="2.40.50.140">
    <property type="entry name" value="Nucleic acid-binding proteins"/>
    <property type="match status" value="1"/>
</dbReference>
<feature type="binding site" evidence="14">
    <location>
        <begin position="84"/>
        <end position="85"/>
    </location>
    <ligand>
        <name>NAD(+)</name>
        <dbReference type="ChEBI" id="CHEBI:57540"/>
    </ligand>
</feature>
<keyword evidence="14" id="KW-0464">Manganese</keyword>
<keyword evidence="10 14" id="KW-0520">NAD</keyword>
<dbReference type="CDD" id="cd00114">
    <property type="entry name" value="LIGANc"/>
    <property type="match status" value="1"/>
</dbReference>
<dbReference type="InterPro" id="IPR001679">
    <property type="entry name" value="DNA_ligase"/>
</dbReference>
<comment type="cofactor">
    <cofactor evidence="14">
        <name>Mg(2+)</name>
        <dbReference type="ChEBI" id="CHEBI:18420"/>
    </cofactor>
    <cofactor evidence="14">
        <name>Mn(2+)</name>
        <dbReference type="ChEBI" id="CHEBI:29035"/>
    </cofactor>
</comment>
<dbReference type="PANTHER" id="PTHR23389">
    <property type="entry name" value="CHROMOSOME TRANSMISSION FIDELITY FACTOR 18"/>
    <property type="match status" value="1"/>
</dbReference>
<keyword evidence="9 14" id="KW-0460">Magnesium</keyword>
<evidence type="ECO:0000259" key="15">
    <source>
        <dbReference type="PROSITE" id="PS50172"/>
    </source>
</evidence>
<dbReference type="CDD" id="cd17748">
    <property type="entry name" value="BRCT_DNA_ligase_like"/>
    <property type="match status" value="1"/>
</dbReference>
<evidence type="ECO:0000256" key="3">
    <source>
        <dbReference type="ARBA" id="ARBA00013308"/>
    </source>
</evidence>
<dbReference type="SUPFAM" id="SSF56091">
    <property type="entry name" value="DNA ligase/mRNA capping enzyme, catalytic domain"/>
    <property type="match status" value="1"/>
</dbReference>
<evidence type="ECO:0000256" key="6">
    <source>
        <dbReference type="ARBA" id="ARBA00022723"/>
    </source>
</evidence>
<dbReference type="InterPro" id="IPR003583">
    <property type="entry name" value="Hlx-hairpin-Hlx_DNA-bd_motif"/>
</dbReference>
<dbReference type="GO" id="GO:0046872">
    <property type="term" value="F:metal ion binding"/>
    <property type="evidence" value="ECO:0007669"/>
    <property type="project" value="UniProtKB-KW"/>
</dbReference>
<feature type="domain" description="BRCT" evidence="15">
    <location>
        <begin position="598"/>
        <end position="675"/>
    </location>
</feature>
<dbReference type="SUPFAM" id="SSF47781">
    <property type="entry name" value="RuvA domain 2-like"/>
    <property type="match status" value="1"/>
</dbReference>
<evidence type="ECO:0000256" key="12">
    <source>
        <dbReference type="ARBA" id="ARBA00034005"/>
    </source>
</evidence>
<evidence type="ECO:0000256" key="7">
    <source>
        <dbReference type="ARBA" id="ARBA00022763"/>
    </source>
</evidence>
<dbReference type="HAMAP" id="MF_01588">
    <property type="entry name" value="DNA_ligase_A"/>
    <property type="match status" value="1"/>
</dbReference>
<dbReference type="Gene3D" id="6.20.10.30">
    <property type="match status" value="1"/>
</dbReference>
<dbReference type="GO" id="GO:0006260">
    <property type="term" value="P:DNA replication"/>
    <property type="evidence" value="ECO:0007669"/>
    <property type="project" value="UniProtKB-KW"/>
</dbReference>
<evidence type="ECO:0000256" key="11">
    <source>
        <dbReference type="ARBA" id="ARBA00023204"/>
    </source>
</evidence>
<dbReference type="Pfam" id="PF03120">
    <property type="entry name" value="OB_DNA_ligase"/>
    <property type="match status" value="1"/>
</dbReference>
<dbReference type="Pfam" id="PF00533">
    <property type="entry name" value="BRCT"/>
    <property type="match status" value="1"/>
</dbReference>
<evidence type="ECO:0000313" key="17">
    <source>
        <dbReference type="Proteomes" id="UP000614811"/>
    </source>
</evidence>
<dbReference type="InterPro" id="IPR036420">
    <property type="entry name" value="BRCT_dom_sf"/>
</dbReference>
<keyword evidence="4 14" id="KW-0436">Ligase</keyword>
<dbReference type="SMART" id="SM00532">
    <property type="entry name" value="LIGANc"/>
    <property type="match status" value="1"/>
</dbReference>
<keyword evidence="6 14" id="KW-0479">Metal-binding</keyword>
<dbReference type="Pfam" id="PF01653">
    <property type="entry name" value="DNA_ligase_aden"/>
    <property type="match status" value="1"/>
</dbReference>
<reference evidence="16" key="1">
    <citation type="journal article" date="2014" name="Int. J. Syst. Evol. Microbiol.">
        <title>Complete genome sequence of Corynebacterium casei LMG S-19264T (=DSM 44701T), isolated from a smear-ripened cheese.</title>
        <authorList>
            <consortium name="US DOE Joint Genome Institute (JGI-PGF)"/>
            <person name="Walter F."/>
            <person name="Albersmeier A."/>
            <person name="Kalinowski J."/>
            <person name="Ruckert C."/>
        </authorList>
    </citation>
    <scope>NUCLEOTIDE SEQUENCE</scope>
    <source>
        <strain evidence="16">KCTC 12711</strain>
    </source>
</reference>
<name>A0A918RL55_9GAMM</name>
<dbReference type="PROSITE" id="PS01055">
    <property type="entry name" value="DNA_LIGASE_N1"/>
    <property type="match status" value="1"/>
</dbReference>